<dbReference type="InterPro" id="IPR025166">
    <property type="entry name" value="Integrase_DNA_bind_dom"/>
</dbReference>
<keyword evidence="2" id="KW-0229">DNA integration</keyword>
<evidence type="ECO:0000313" key="13">
    <source>
        <dbReference type="EMBL" id="QMS37981.1"/>
    </source>
</evidence>
<dbReference type="Proteomes" id="UP000250991">
    <property type="component" value="Unassembled WGS sequence"/>
</dbReference>
<reference evidence="6 17" key="1">
    <citation type="submission" date="2017-11" db="EMBL/GenBank/DDBJ databases">
        <title>Escherichia coli CV839-15 Genome sequencing and assembly.</title>
        <authorList>
            <person name="Li Z."/>
            <person name="Song N."/>
            <person name="Li W."/>
            <person name="Philip H.R."/>
            <person name="Bu Z."/>
            <person name="Siguo L."/>
        </authorList>
    </citation>
    <scope>NUCLEOTIDE SEQUENCE [LARGE SCALE GENOMIC DNA]</scope>
    <source>
        <strain evidence="6 17">CV839-15</strain>
    </source>
</reference>
<dbReference type="Gene3D" id="1.10.443.10">
    <property type="entry name" value="Intergrase catalytic core"/>
    <property type="match status" value="1"/>
</dbReference>
<evidence type="ECO:0000313" key="12">
    <source>
        <dbReference type="EMBL" id="MIB60540.1"/>
    </source>
</evidence>
<evidence type="ECO:0000313" key="10">
    <source>
        <dbReference type="EMBL" id="EFM0254050.1"/>
    </source>
</evidence>
<sequence>MAVNLTETAIRALKAKKTSFYVWSNSSQRGTGRLGVKVQSSGSKIFYFRYYVEKGKKERFIQLGIWPEMKLATANELAKKYGAWLIEGKDPQAELERQQFAEQQRIQLHQSQGSFEALIHGYVNKMKIDNKRTWQDVLKRLENECYTVIPRETKAKDVTSGQIKHILAGIIQRGAVVHSNRIRSYLMAAFNYGLKADNDPMNTSAGITFGLEANPVSVIPKQSSAEKVGDTWLTLEELRFLMEHFAEATNVGLLMQHLIRFCIYTGGQRPFEMIASQWCDVDFQQKTLLVTADVSKNKREHLIPLTESALQELSCVQELTKEKSSPYIFPLSTNGKRPVRTDSLARAIMYFRAFNPDFKIFTARDLRRTCKTLMGEAGISKEIRDRIQNHALNDVSSKHYDRYDYLPEKRRALEIWEDRVNNYQQQTGNNVVNLFGRR</sequence>
<dbReference type="EMBL" id="VZEL01000007">
    <property type="protein sequence ID" value="KAB0125108.1"/>
    <property type="molecule type" value="Genomic_DNA"/>
</dbReference>
<accession>A0A069F866</accession>
<dbReference type="PANTHER" id="PTHR30629">
    <property type="entry name" value="PROPHAGE INTEGRASE"/>
    <property type="match status" value="1"/>
</dbReference>
<dbReference type="Proteomes" id="UP000524010">
    <property type="component" value="Unassembled WGS sequence"/>
</dbReference>
<dbReference type="InterPro" id="IPR038488">
    <property type="entry name" value="Integrase_DNA-bd_sf"/>
</dbReference>
<dbReference type="Proteomes" id="UP000255057">
    <property type="component" value="Unassembled WGS sequence"/>
</dbReference>
<gene>
    <name evidence="14" type="primary">intA_2</name>
    <name evidence="8" type="ORF">BTB68_003681</name>
    <name evidence="10" type="ORF">C719_003261</name>
    <name evidence="6" type="ORF">CV83915_03023</name>
    <name evidence="7" type="ORF">D3G36_21760</name>
    <name evidence="12" type="ORF">D9E49_08995</name>
    <name evidence="11" type="ORF">F7F11_09615</name>
    <name evidence="9" type="ORF">GOP25_24685</name>
    <name evidence="13" type="ORF">HVV39_08120</name>
    <name evidence="14" type="ORF">NCTC8009_01840</name>
    <name evidence="15" type="ORF">NCTC8333_00737</name>
    <name evidence="16" type="ORF">NCTC8960_03316</name>
</gene>
<evidence type="ECO:0000313" key="21">
    <source>
        <dbReference type="Proteomes" id="UP000271175"/>
    </source>
</evidence>
<dbReference type="EMBL" id="AASRHK010000044">
    <property type="protein sequence ID" value="EFF8955667.1"/>
    <property type="molecule type" value="Genomic_DNA"/>
</dbReference>
<reference evidence="8 24" key="6">
    <citation type="submission" date="2020-02" db="EMBL/GenBank/DDBJ databases">
        <authorList>
            <consortium name="PulseNet: The National Subtyping Network for Foodborne Disease Surveillance"/>
            <person name="Tarr C.L."/>
            <person name="Trees E."/>
            <person name="Katz L.S."/>
            <person name="Carleton-Romer H.A."/>
            <person name="Stroika S."/>
            <person name="Kucerova Z."/>
            <person name="Roache K.F."/>
            <person name="Sabol A.L."/>
            <person name="Besser J."/>
            <person name="Gerner-Smidt P."/>
        </authorList>
    </citation>
    <scope>NUCLEOTIDE SEQUENCE [LARGE SCALE GENOMIC DNA]</scope>
    <source>
        <strain evidence="8 24">PNUSAE005278</strain>
    </source>
</reference>
<evidence type="ECO:0000313" key="16">
    <source>
        <dbReference type="EMBL" id="STN13000.1"/>
    </source>
</evidence>
<evidence type="ECO:0000313" key="17">
    <source>
        <dbReference type="Proteomes" id="UP000236551"/>
    </source>
</evidence>
<dbReference type="Proteomes" id="UP000591371">
    <property type="component" value="Unassembled WGS sequence"/>
</dbReference>
<evidence type="ECO:0000313" key="26">
    <source>
        <dbReference type="Proteomes" id="UP000531813"/>
    </source>
</evidence>
<reference evidence="7 27" key="5">
    <citation type="submission" date="2019-03" db="EMBL/GenBank/DDBJ databases">
        <authorList>
            <consortium name="GenomeTrakr network: Whole genome sequencing for foodborne pathogen traceback"/>
        </authorList>
    </citation>
    <scope>NUCLEOTIDE SEQUENCE [LARGE SCALE GENOMIC DNA]</scope>
    <source>
        <strain evidence="10 25">AZ-TG73163</strain>
        <strain evidence="7 27">PSU-1190</strain>
        <strain evidence="9 26">PSU-2243</strain>
    </source>
</reference>
<dbReference type="GO" id="GO:0003677">
    <property type="term" value="F:DNA binding"/>
    <property type="evidence" value="ECO:0007669"/>
    <property type="project" value="UniProtKB-KW"/>
</dbReference>
<evidence type="ECO:0000313" key="8">
    <source>
        <dbReference type="EMBL" id="EFF8955667.1"/>
    </source>
</evidence>
<reference evidence="13 23" key="7">
    <citation type="submission" date="2020-06" db="EMBL/GenBank/DDBJ databases">
        <title>REHAB project genomes.</title>
        <authorList>
            <person name="Shaw L.P."/>
        </authorList>
    </citation>
    <scope>NUCLEOTIDE SEQUENCE [LARGE SCALE GENOMIC DNA]</scope>
    <source>
        <strain evidence="13 23">RHB01-C20</strain>
    </source>
</reference>
<dbReference type="Gene3D" id="3.30.160.390">
    <property type="entry name" value="Integrase, DNA-binding domain"/>
    <property type="match status" value="1"/>
</dbReference>
<keyword evidence="4" id="KW-0233">DNA recombination</keyword>
<evidence type="ECO:0000313" key="22">
    <source>
        <dbReference type="Proteomes" id="UP000327073"/>
    </source>
</evidence>
<dbReference type="Proteomes" id="UP000531813">
    <property type="component" value="Unassembled WGS sequence"/>
</dbReference>
<evidence type="ECO:0000313" key="20">
    <source>
        <dbReference type="Proteomes" id="UP000255057"/>
    </source>
</evidence>
<organism evidence="7 27">
    <name type="scientific">Escherichia coli</name>
    <dbReference type="NCBI Taxonomy" id="562"/>
    <lineage>
        <taxon>Bacteria</taxon>
        <taxon>Pseudomonadati</taxon>
        <taxon>Pseudomonadota</taxon>
        <taxon>Gammaproteobacteria</taxon>
        <taxon>Enterobacterales</taxon>
        <taxon>Enterobacteriaceae</taxon>
        <taxon>Escherichia</taxon>
    </lineage>
</organism>
<evidence type="ECO:0000313" key="25">
    <source>
        <dbReference type="Proteomes" id="UP000527548"/>
    </source>
</evidence>
<feature type="domain" description="Tyr recombinase" evidence="5">
    <location>
        <begin position="228"/>
        <end position="414"/>
    </location>
</feature>
<dbReference type="EMBL" id="ROAL01000007">
    <property type="protein sequence ID" value="MIB60540.1"/>
    <property type="molecule type" value="Genomic_DNA"/>
</dbReference>
<reference evidence="12 21" key="3">
    <citation type="submission" date="2018-10" db="EMBL/GenBank/DDBJ databases">
        <authorList>
            <consortium name="NARMS: The National Antimicrobial Resistance Monitoring System"/>
        </authorList>
    </citation>
    <scope>NUCLEOTIDE SEQUENCE [LARGE SCALE GENOMIC DNA]</scope>
    <source>
        <strain evidence="12 21">CVM N17EC0276</strain>
    </source>
</reference>
<dbReference type="InterPro" id="IPR013762">
    <property type="entry name" value="Integrase-like_cat_sf"/>
</dbReference>
<protein>
    <submittedName>
        <fullName evidence="9">DUF4102 domain-containing protein</fullName>
    </submittedName>
    <submittedName>
        <fullName evidence="6 8">Integrase</fullName>
    </submittedName>
    <submittedName>
        <fullName evidence="7">Site-specific integrase</fullName>
    </submittedName>
</protein>
<dbReference type="EMBL" id="AASWIS010000047">
    <property type="protein sequence ID" value="EFH5895372.1"/>
    <property type="molecule type" value="Genomic_DNA"/>
</dbReference>
<proteinExistence type="inferred from homology"/>
<dbReference type="InterPro" id="IPR010998">
    <property type="entry name" value="Integrase_recombinase_N"/>
</dbReference>
<dbReference type="EMBL" id="UARW01000010">
    <property type="protein sequence ID" value="SQD01413.1"/>
    <property type="molecule type" value="Genomic_DNA"/>
</dbReference>
<name>A0A069F866_ECOLX</name>
<dbReference type="Pfam" id="PF13356">
    <property type="entry name" value="Arm-DNA-bind_3"/>
    <property type="match status" value="1"/>
</dbReference>
<dbReference type="EMBL" id="AATJOC010000012">
    <property type="protein sequence ID" value="EFM0254050.1"/>
    <property type="molecule type" value="Genomic_DNA"/>
</dbReference>
<dbReference type="Gene3D" id="1.10.150.130">
    <property type="match status" value="1"/>
</dbReference>
<dbReference type="InterPro" id="IPR011010">
    <property type="entry name" value="DNA_brk_join_enz"/>
</dbReference>
<evidence type="ECO:0000256" key="1">
    <source>
        <dbReference type="ARBA" id="ARBA00008857"/>
    </source>
</evidence>
<evidence type="ECO:0000256" key="3">
    <source>
        <dbReference type="ARBA" id="ARBA00023125"/>
    </source>
</evidence>
<evidence type="ECO:0000313" key="15">
    <source>
        <dbReference type="EMBL" id="STM21881.1"/>
    </source>
</evidence>
<evidence type="ECO:0000313" key="19">
    <source>
        <dbReference type="Proteomes" id="UP000254718"/>
    </source>
</evidence>
<dbReference type="EMBL" id="UGFE01000002">
    <property type="protein sequence ID" value="STM21881.1"/>
    <property type="molecule type" value="Genomic_DNA"/>
</dbReference>
<dbReference type="EMBL" id="UGFO01000006">
    <property type="protein sequence ID" value="STN13000.1"/>
    <property type="molecule type" value="Genomic_DNA"/>
</dbReference>
<evidence type="ECO:0000313" key="24">
    <source>
        <dbReference type="Proteomes" id="UP000524010"/>
    </source>
</evidence>
<dbReference type="InterPro" id="IPR002104">
    <property type="entry name" value="Integrase_catalytic"/>
</dbReference>
<evidence type="ECO:0000313" key="6">
    <source>
        <dbReference type="EMBL" id="ATZ33324.1"/>
    </source>
</evidence>
<evidence type="ECO:0000256" key="4">
    <source>
        <dbReference type="ARBA" id="ARBA00023172"/>
    </source>
</evidence>
<reference evidence="18 19" key="2">
    <citation type="submission" date="2018-06" db="EMBL/GenBank/DDBJ databases">
        <authorList>
            <consortium name="Pathogen Informatics"/>
            <person name="Doyle S."/>
        </authorList>
    </citation>
    <scope>NUCLEOTIDE SEQUENCE [LARGE SCALE GENOMIC DNA]</scope>
    <source>
        <strain evidence="14 18">NCTC8009</strain>
        <strain evidence="15 19">NCTC8333</strain>
        <strain evidence="16 20">NCTC8960</strain>
    </source>
</reference>
<evidence type="ECO:0000313" key="9">
    <source>
        <dbReference type="EMBL" id="EFH5895372.1"/>
    </source>
</evidence>
<dbReference type="Pfam" id="PF00589">
    <property type="entry name" value="Phage_integrase"/>
    <property type="match status" value="1"/>
</dbReference>
<dbReference type="GO" id="GO:0006310">
    <property type="term" value="P:DNA recombination"/>
    <property type="evidence" value="ECO:0007669"/>
    <property type="project" value="UniProtKB-KW"/>
</dbReference>
<dbReference type="EMBL" id="CP055981">
    <property type="protein sequence ID" value="QMS37981.1"/>
    <property type="molecule type" value="Genomic_DNA"/>
</dbReference>
<dbReference type="EMBL" id="CP024978">
    <property type="protein sequence ID" value="ATZ33324.1"/>
    <property type="molecule type" value="Genomic_DNA"/>
</dbReference>
<dbReference type="Proteomes" id="UP000327073">
    <property type="component" value="Unassembled WGS sequence"/>
</dbReference>
<evidence type="ECO:0000313" key="23">
    <source>
        <dbReference type="Proteomes" id="UP000514533"/>
    </source>
</evidence>
<dbReference type="Proteomes" id="UP000254718">
    <property type="component" value="Unassembled WGS sequence"/>
</dbReference>
<evidence type="ECO:0000313" key="14">
    <source>
        <dbReference type="EMBL" id="SQD01413.1"/>
    </source>
</evidence>
<evidence type="ECO:0000259" key="5">
    <source>
        <dbReference type="PROSITE" id="PS51898"/>
    </source>
</evidence>
<reference evidence="11 22" key="4">
    <citation type="submission" date="2019-03" db="EMBL/GenBank/DDBJ databases">
        <title>Whole Genome Sequencing of Shiga-Toxin Escherichia coli Strains from Nebraska.</title>
        <authorList>
            <person name="Abdalhamid B."/>
            <person name="Mccutchen E.L."/>
            <person name="Bouska A.C."/>
            <person name="Hinrichs S.H."/>
            <person name="Iwen P.C."/>
        </authorList>
    </citation>
    <scope>NUCLEOTIDE SEQUENCE [LARGE SCALE GENOMIC DNA]</scope>
    <source>
        <strain evidence="11 22">STEC_170836</strain>
    </source>
</reference>
<dbReference type="GO" id="GO:0015074">
    <property type="term" value="P:DNA integration"/>
    <property type="evidence" value="ECO:0007669"/>
    <property type="project" value="UniProtKB-KW"/>
</dbReference>
<dbReference type="RefSeq" id="WP_000290292.1">
    <property type="nucleotide sequence ID" value="NZ_AP027417.1"/>
</dbReference>
<dbReference type="AlphaFoldDB" id="A0A069F866"/>
<dbReference type="SUPFAM" id="SSF56349">
    <property type="entry name" value="DNA breaking-rejoining enzymes"/>
    <property type="match status" value="1"/>
</dbReference>
<evidence type="ECO:0000313" key="18">
    <source>
        <dbReference type="Proteomes" id="UP000250991"/>
    </source>
</evidence>
<evidence type="ECO:0000313" key="27">
    <source>
        <dbReference type="Proteomes" id="UP000591371"/>
    </source>
</evidence>
<dbReference type="EMBL" id="AASATZ010000044">
    <property type="protein sequence ID" value="EFA4420444.1"/>
    <property type="molecule type" value="Genomic_DNA"/>
</dbReference>
<dbReference type="Proteomes" id="UP000236551">
    <property type="component" value="Chromosome"/>
</dbReference>
<dbReference type="Proteomes" id="UP000514533">
    <property type="component" value="Chromosome"/>
</dbReference>
<dbReference type="PANTHER" id="PTHR30629:SF2">
    <property type="entry name" value="PROPHAGE INTEGRASE INTS-RELATED"/>
    <property type="match status" value="1"/>
</dbReference>
<dbReference type="CDD" id="cd00801">
    <property type="entry name" value="INT_P4_C"/>
    <property type="match status" value="1"/>
</dbReference>
<evidence type="ECO:0000313" key="7">
    <source>
        <dbReference type="EMBL" id="EFA4420444.1"/>
    </source>
</evidence>
<dbReference type="Proteomes" id="UP000527548">
    <property type="component" value="Unassembled WGS sequence"/>
</dbReference>
<dbReference type="PROSITE" id="PS51898">
    <property type="entry name" value="TYR_RECOMBINASE"/>
    <property type="match status" value="1"/>
</dbReference>
<evidence type="ECO:0000313" key="11">
    <source>
        <dbReference type="EMBL" id="KAB0125108.1"/>
    </source>
</evidence>
<keyword evidence="3 8" id="KW-0238">DNA-binding</keyword>
<dbReference type="InterPro" id="IPR050808">
    <property type="entry name" value="Phage_Integrase"/>
</dbReference>
<dbReference type="Proteomes" id="UP000271175">
    <property type="component" value="Unassembled WGS sequence"/>
</dbReference>
<evidence type="ECO:0000256" key="2">
    <source>
        <dbReference type="ARBA" id="ARBA00022908"/>
    </source>
</evidence>
<comment type="similarity">
    <text evidence="1">Belongs to the 'phage' integrase family.</text>
</comment>